<dbReference type="AlphaFoldDB" id="A0AA88YJK8"/>
<evidence type="ECO:0000313" key="4">
    <source>
        <dbReference type="EMBL" id="KAK3106051.1"/>
    </source>
</evidence>
<dbReference type="Proteomes" id="UP001186944">
    <property type="component" value="Unassembled WGS sequence"/>
</dbReference>
<dbReference type="GO" id="GO:0030246">
    <property type="term" value="F:carbohydrate binding"/>
    <property type="evidence" value="ECO:0007669"/>
    <property type="project" value="UniProtKB-KW"/>
</dbReference>
<protein>
    <recommendedName>
        <fullName evidence="3">C-type lectin domain-containing protein</fullName>
    </recommendedName>
</protein>
<evidence type="ECO:0000313" key="5">
    <source>
        <dbReference type="Proteomes" id="UP001186944"/>
    </source>
</evidence>
<dbReference type="PROSITE" id="PS50041">
    <property type="entry name" value="C_TYPE_LECTIN_2"/>
    <property type="match status" value="1"/>
</dbReference>
<dbReference type="EMBL" id="VSWD01000003">
    <property type="protein sequence ID" value="KAK3106051.1"/>
    <property type="molecule type" value="Genomic_DNA"/>
</dbReference>
<feature type="non-terminal residue" evidence="4">
    <location>
        <position position="1"/>
    </location>
</feature>
<gene>
    <name evidence="4" type="ORF">FSP39_011675</name>
</gene>
<evidence type="ECO:0000259" key="3">
    <source>
        <dbReference type="PROSITE" id="PS50041"/>
    </source>
</evidence>
<dbReference type="Gene3D" id="3.10.100.10">
    <property type="entry name" value="Mannose-Binding Protein A, subunit A"/>
    <property type="match status" value="1"/>
</dbReference>
<name>A0AA88YJK8_PINIB</name>
<dbReference type="Pfam" id="PF00059">
    <property type="entry name" value="Lectin_C"/>
    <property type="match status" value="1"/>
</dbReference>
<dbReference type="InterPro" id="IPR016187">
    <property type="entry name" value="CTDL_fold"/>
</dbReference>
<evidence type="ECO:0000256" key="2">
    <source>
        <dbReference type="ARBA" id="ARBA00023157"/>
    </source>
</evidence>
<dbReference type="InterPro" id="IPR016186">
    <property type="entry name" value="C-type_lectin-like/link_sf"/>
</dbReference>
<dbReference type="PANTHER" id="PTHR22799">
    <property type="entry name" value="TETRANECTIN-RELATED"/>
    <property type="match status" value="1"/>
</dbReference>
<dbReference type="InterPro" id="IPR001304">
    <property type="entry name" value="C-type_lectin-like"/>
</dbReference>
<organism evidence="4 5">
    <name type="scientific">Pinctada imbricata</name>
    <name type="common">Atlantic pearl-oyster</name>
    <name type="synonym">Pinctada martensii</name>
    <dbReference type="NCBI Taxonomy" id="66713"/>
    <lineage>
        <taxon>Eukaryota</taxon>
        <taxon>Metazoa</taxon>
        <taxon>Spiralia</taxon>
        <taxon>Lophotrochozoa</taxon>
        <taxon>Mollusca</taxon>
        <taxon>Bivalvia</taxon>
        <taxon>Autobranchia</taxon>
        <taxon>Pteriomorphia</taxon>
        <taxon>Pterioida</taxon>
        <taxon>Pterioidea</taxon>
        <taxon>Pteriidae</taxon>
        <taxon>Pinctada</taxon>
    </lineage>
</organism>
<dbReference type="CDD" id="cd00037">
    <property type="entry name" value="CLECT"/>
    <property type="match status" value="1"/>
</dbReference>
<keyword evidence="2" id="KW-1015">Disulfide bond</keyword>
<feature type="domain" description="C-type lectin" evidence="3">
    <location>
        <begin position="1"/>
        <end position="69"/>
    </location>
</feature>
<dbReference type="InterPro" id="IPR051663">
    <property type="entry name" value="CLec_Tetranectin-domain"/>
</dbReference>
<comment type="caution">
    <text evidence="4">The sequence shown here is derived from an EMBL/GenBank/DDBJ whole genome shotgun (WGS) entry which is preliminary data.</text>
</comment>
<dbReference type="SUPFAM" id="SSF56436">
    <property type="entry name" value="C-type lectin-like"/>
    <property type="match status" value="1"/>
</dbReference>
<keyword evidence="1" id="KW-0430">Lectin</keyword>
<dbReference type="PANTHER" id="PTHR22799:SF6">
    <property type="entry name" value="C-TYPE LECTIN DOMAIN FAMILY 4 MEMBER M-LIKE"/>
    <property type="match status" value="1"/>
</dbReference>
<keyword evidence="5" id="KW-1185">Reference proteome</keyword>
<proteinExistence type="predicted"/>
<reference evidence="4" key="1">
    <citation type="submission" date="2019-08" db="EMBL/GenBank/DDBJ databases">
        <title>The improved chromosome-level genome for the pearl oyster Pinctada fucata martensii using PacBio sequencing and Hi-C.</title>
        <authorList>
            <person name="Zheng Z."/>
        </authorList>
    </citation>
    <scope>NUCLEOTIDE SEQUENCE</scope>
    <source>
        <strain evidence="4">ZZ-2019</strain>
        <tissue evidence="4">Adductor muscle</tissue>
    </source>
</reference>
<sequence>TSTYYWTGGTDVDVHGTWRWATSNTLVTYTRWRTGQPDLGLSEDCIFYRSYSQDWDDAACNWALYYICEKTQLS</sequence>
<evidence type="ECO:0000256" key="1">
    <source>
        <dbReference type="ARBA" id="ARBA00022734"/>
    </source>
</evidence>
<accession>A0AA88YJK8</accession>
<dbReference type="PROSITE" id="PS00615">
    <property type="entry name" value="C_TYPE_LECTIN_1"/>
    <property type="match status" value="1"/>
</dbReference>
<dbReference type="InterPro" id="IPR018378">
    <property type="entry name" value="C-type_lectin_CS"/>
</dbReference>